<accession>A0A067JL20</accession>
<dbReference type="AlphaFoldDB" id="A0A067JL20"/>
<reference evidence="1 2" key="1">
    <citation type="journal article" date="2014" name="PLoS ONE">
        <title>Global Analysis of Gene Expression Profiles in Physic Nut (Jatropha curcas L.) Seedlings Exposed to Salt Stress.</title>
        <authorList>
            <person name="Zhang L."/>
            <person name="Zhang C."/>
            <person name="Wu P."/>
            <person name="Chen Y."/>
            <person name="Li M."/>
            <person name="Jiang H."/>
            <person name="Wu G."/>
        </authorList>
    </citation>
    <scope>NUCLEOTIDE SEQUENCE [LARGE SCALE GENOMIC DNA]</scope>
    <source>
        <strain evidence="2">cv. GZQX0401</strain>
        <tissue evidence="1">Young leaves</tissue>
    </source>
</reference>
<protein>
    <recommendedName>
        <fullName evidence="3">Retrotransposon gag domain-containing protein</fullName>
    </recommendedName>
</protein>
<sequence>MKSKGMDQYMDIDDGDDEELELKNIVPLTYKMPKVSKYDGMGLASLPSKEILKMFLMSLTGSAPTWYYNLEKKVGKDWNEGICL</sequence>
<dbReference type="Proteomes" id="UP000027138">
    <property type="component" value="Unassembled WGS sequence"/>
</dbReference>
<gene>
    <name evidence="1" type="ORF">JCGZ_26454</name>
</gene>
<dbReference type="EMBL" id="KK915092">
    <property type="protein sequence ID" value="KDP24676.1"/>
    <property type="molecule type" value="Genomic_DNA"/>
</dbReference>
<name>A0A067JL20_JATCU</name>
<organism evidence="1 2">
    <name type="scientific">Jatropha curcas</name>
    <name type="common">Barbados nut</name>
    <dbReference type="NCBI Taxonomy" id="180498"/>
    <lineage>
        <taxon>Eukaryota</taxon>
        <taxon>Viridiplantae</taxon>
        <taxon>Streptophyta</taxon>
        <taxon>Embryophyta</taxon>
        <taxon>Tracheophyta</taxon>
        <taxon>Spermatophyta</taxon>
        <taxon>Magnoliopsida</taxon>
        <taxon>eudicotyledons</taxon>
        <taxon>Gunneridae</taxon>
        <taxon>Pentapetalae</taxon>
        <taxon>rosids</taxon>
        <taxon>fabids</taxon>
        <taxon>Malpighiales</taxon>
        <taxon>Euphorbiaceae</taxon>
        <taxon>Crotonoideae</taxon>
        <taxon>Jatropheae</taxon>
        <taxon>Jatropha</taxon>
    </lineage>
</organism>
<evidence type="ECO:0000313" key="1">
    <source>
        <dbReference type="EMBL" id="KDP24676.1"/>
    </source>
</evidence>
<evidence type="ECO:0008006" key="3">
    <source>
        <dbReference type="Google" id="ProtNLM"/>
    </source>
</evidence>
<keyword evidence="2" id="KW-1185">Reference proteome</keyword>
<evidence type="ECO:0000313" key="2">
    <source>
        <dbReference type="Proteomes" id="UP000027138"/>
    </source>
</evidence>
<proteinExistence type="predicted"/>
<dbReference type="OrthoDB" id="1750196at2759"/>